<evidence type="ECO:0000313" key="2">
    <source>
        <dbReference type="EMBL" id="KZN20502.1"/>
    </source>
</evidence>
<dbReference type="AlphaFoldDB" id="A0A161ZF46"/>
<feature type="transmembrane region" description="Helical" evidence="1">
    <location>
        <begin position="30"/>
        <end position="52"/>
    </location>
</feature>
<dbReference type="Proteomes" id="UP000076489">
    <property type="component" value="Unassembled WGS sequence"/>
</dbReference>
<evidence type="ECO:0000256" key="1">
    <source>
        <dbReference type="SAM" id="Phobius"/>
    </source>
</evidence>
<dbReference type="EMBL" id="LUKJ01000002">
    <property type="protein sequence ID" value="KZN20502.1"/>
    <property type="molecule type" value="Genomic_DNA"/>
</dbReference>
<reference evidence="2 3" key="2">
    <citation type="journal article" date="2018" name="Nature">
        <title>Mutant phenotypes for thousands of bacterial genes of unknown function.</title>
        <authorList>
            <person name="Price M.N."/>
            <person name="Wetmore K.M."/>
            <person name="Waters R.J."/>
            <person name="Callaghan M."/>
            <person name="Ray J."/>
            <person name="Liu H."/>
            <person name="Kuehl J.V."/>
            <person name="Melnyk R.A."/>
            <person name="Lamson J.S."/>
            <person name="Suh Y."/>
            <person name="Carlson H.K."/>
            <person name="Esquivel Z."/>
            <person name="Sadeeshkumar H."/>
            <person name="Chakraborty R."/>
            <person name="Zane G.M."/>
            <person name="Rubin B.E."/>
            <person name="Wall J.D."/>
            <person name="Visel A."/>
            <person name="Bristow J."/>
            <person name="Blow M.J."/>
            <person name="Arkin A.P."/>
            <person name="Deutschbauer A.M."/>
        </authorList>
    </citation>
    <scope>NUCLEOTIDE SEQUENCE [LARGE SCALE GENOMIC DNA]</scope>
    <source>
        <strain evidence="2 3">FW300-N1B4</strain>
    </source>
</reference>
<keyword evidence="1" id="KW-0812">Transmembrane</keyword>
<proteinExistence type="predicted"/>
<keyword evidence="1" id="KW-1133">Transmembrane helix</keyword>
<reference evidence="3" key="1">
    <citation type="submission" date="2016-03" db="EMBL/GenBank/DDBJ databases">
        <authorList>
            <person name="Ray J."/>
            <person name="Price M."/>
            <person name="Deutschbauer A."/>
        </authorList>
    </citation>
    <scope>NUCLEOTIDE SEQUENCE [LARGE SCALE GENOMIC DNA]</scope>
    <source>
        <strain evidence="3">FW300-N1B4</strain>
    </source>
</reference>
<keyword evidence="1" id="KW-0472">Membrane</keyword>
<sequence>MVLVAPPVALIGTSIPLWHMEEPVSGLVDFARHGSFLVSALYVVLQVALIAVRGRPLFVDKK</sequence>
<organism evidence="2 3">
    <name type="scientific">Pseudomonas fluorescens</name>
    <dbReference type="NCBI Taxonomy" id="294"/>
    <lineage>
        <taxon>Bacteria</taxon>
        <taxon>Pseudomonadati</taxon>
        <taxon>Pseudomonadota</taxon>
        <taxon>Gammaproteobacteria</taxon>
        <taxon>Pseudomonadales</taxon>
        <taxon>Pseudomonadaceae</taxon>
        <taxon>Pseudomonas</taxon>
    </lineage>
</organism>
<comment type="caution">
    <text evidence="2">The sequence shown here is derived from an EMBL/GenBank/DDBJ whole genome shotgun (WGS) entry which is preliminary data.</text>
</comment>
<protein>
    <submittedName>
        <fullName evidence="2">Uncharacterized protein</fullName>
    </submittedName>
</protein>
<accession>A0A161ZF46</accession>
<name>A0A161ZF46_PSEFL</name>
<evidence type="ECO:0000313" key="3">
    <source>
        <dbReference type="Proteomes" id="UP000076489"/>
    </source>
</evidence>
<gene>
    <name evidence="2" type="ORF">A1D17_02885</name>
</gene>